<dbReference type="AlphaFoldDB" id="A0A9W7FMS1"/>
<feature type="transmembrane region" description="Helical" evidence="2">
    <location>
        <begin position="562"/>
        <end position="583"/>
    </location>
</feature>
<keyword evidence="4" id="KW-1185">Reference proteome</keyword>
<keyword evidence="2" id="KW-0812">Transmembrane</keyword>
<evidence type="ECO:0000256" key="2">
    <source>
        <dbReference type="SAM" id="Phobius"/>
    </source>
</evidence>
<feature type="transmembrane region" description="Helical" evidence="2">
    <location>
        <begin position="291"/>
        <end position="309"/>
    </location>
</feature>
<proteinExistence type="predicted"/>
<keyword evidence="2" id="KW-0472">Membrane</keyword>
<feature type="transmembrane region" description="Helical" evidence="2">
    <location>
        <begin position="761"/>
        <end position="782"/>
    </location>
</feature>
<evidence type="ECO:0000313" key="4">
    <source>
        <dbReference type="Proteomes" id="UP001165122"/>
    </source>
</evidence>
<organism evidence="3 4">
    <name type="scientific">Triparma laevis f. longispina</name>
    <dbReference type="NCBI Taxonomy" id="1714387"/>
    <lineage>
        <taxon>Eukaryota</taxon>
        <taxon>Sar</taxon>
        <taxon>Stramenopiles</taxon>
        <taxon>Ochrophyta</taxon>
        <taxon>Bolidophyceae</taxon>
        <taxon>Parmales</taxon>
        <taxon>Triparmaceae</taxon>
        <taxon>Triparma</taxon>
    </lineage>
</organism>
<feature type="transmembrane region" description="Helical" evidence="2">
    <location>
        <begin position="837"/>
        <end position="856"/>
    </location>
</feature>
<protein>
    <submittedName>
        <fullName evidence="3">Uncharacterized protein</fullName>
    </submittedName>
</protein>
<reference evidence="4" key="1">
    <citation type="journal article" date="2023" name="Commun. Biol.">
        <title>Genome analysis of Parmales, the sister group of diatoms, reveals the evolutionary specialization of diatoms from phago-mixotrophs to photoautotrophs.</title>
        <authorList>
            <person name="Ban H."/>
            <person name="Sato S."/>
            <person name="Yoshikawa S."/>
            <person name="Yamada K."/>
            <person name="Nakamura Y."/>
            <person name="Ichinomiya M."/>
            <person name="Sato N."/>
            <person name="Blanc-Mathieu R."/>
            <person name="Endo H."/>
            <person name="Kuwata A."/>
            <person name="Ogata H."/>
        </authorList>
    </citation>
    <scope>NUCLEOTIDE SEQUENCE [LARGE SCALE GENOMIC DNA]</scope>
    <source>
        <strain evidence="4">NIES 3700</strain>
    </source>
</reference>
<name>A0A9W7FMS1_9STRA</name>
<dbReference type="Proteomes" id="UP001165122">
    <property type="component" value="Unassembled WGS sequence"/>
</dbReference>
<feature type="transmembrane region" description="Helical" evidence="2">
    <location>
        <begin position="398"/>
        <end position="416"/>
    </location>
</feature>
<feature type="transmembrane region" description="Helical" evidence="2">
    <location>
        <begin position="220"/>
        <end position="240"/>
    </location>
</feature>
<feature type="transmembrane region" description="Helical" evidence="2">
    <location>
        <begin position="633"/>
        <end position="656"/>
    </location>
</feature>
<keyword evidence="2" id="KW-1133">Transmembrane helix</keyword>
<feature type="transmembrane region" description="Helical" evidence="2">
    <location>
        <begin position="315"/>
        <end position="335"/>
    </location>
</feature>
<feature type="transmembrane region" description="Helical" evidence="2">
    <location>
        <begin position="668"/>
        <end position="689"/>
    </location>
</feature>
<dbReference type="EMBL" id="BRXW01000219">
    <property type="protein sequence ID" value="GMI14816.1"/>
    <property type="molecule type" value="Genomic_DNA"/>
</dbReference>
<comment type="caution">
    <text evidence="3">The sequence shown here is derived from an EMBL/GenBank/DDBJ whole genome shotgun (WGS) entry which is preliminary data.</text>
</comment>
<feature type="compositionally biased region" description="Acidic residues" evidence="1">
    <location>
        <begin position="871"/>
        <end position="884"/>
    </location>
</feature>
<feature type="transmembrane region" description="Helical" evidence="2">
    <location>
        <begin position="121"/>
        <end position="140"/>
    </location>
</feature>
<feature type="transmembrane region" description="Helical" evidence="2">
    <location>
        <begin position="356"/>
        <end position="373"/>
    </location>
</feature>
<feature type="region of interest" description="Disordered" evidence="1">
    <location>
        <begin position="871"/>
        <end position="939"/>
    </location>
</feature>
<evidence type="ECO:0000313" key="3">
    <source>
        <dbReference type="EMBL" id="GMI14816.1"/>
    </source>
</evidence>
<accession>A0A9W7FMS1</accession>
<feature type="transmembrane region" description="Helical" evidence="2">
    <location>
        <begin position="802"/>
        <end position="825"/>
    </location>
</feature>
<gene>
    <name evidence="3" type="ORF">TrLO_g287</name>
</gene>
<sequence length="939" mass="105603">MTVVEIMGYIMLSKFAKDQIKLFASLPDDKLRKFVFEVLPHSIAPTLLSIAFLQAESMSCFFENWNEAGLSVAICTDKSHSTNVFSAVFVTVSTIRIFVLPFIDYTLDHVIRMDLRLSEQLFFLNFSIAVILALYIFASADEIDDFELYYNDGFFNLKSRNFRGLLQGVCLFFLFGLSLSTTKSNNARNNNTAGAELRSAWLIKLRRALMTKNKTEIAPAIRYFCAAAVIFLNVPIIVYIVYCLVLDHDEKSNGEMKKRYIIVATGTLQTFGISLFLFMGRPRHNFKLEKFLFFGSILGGFLVGVSTIWRGHMPFSTGLGIILICLALLFIYPCILRVRGYFATFSDAAIAKHLQNSSLAFFTALCPGIYLMAENVGCTTSDRSFAECELLFNCNTTVVIYVAVGATHFTFFNFFLERQYKTFKDVWTLNQTDLSTILRYLGQMFAAATAFSIFGMRPKAGVEAEGDFSSSADVFILQVARSAKFLVASGWALSAATVYFTIYHQIIVEYVEAGGDEDDEVNGGNCFERSGYWLSLYTRDKFNRLVVKIGGERNNARVSSYWIGWAFALLVLISGICSCFEFIGRLLDRREGDVIGMVMKRQWLNITSILKPSSIFISTAILFSDLQRLRMKLWFKVCYMVPTLTCLLDVVNVLVLDGSGERAWIEENSTLIFTIVYALGVLTTQLYLWKERSRALEVYGTGVRAKHVFEVVIYSTIESLPPLFFLSTEYVRCTVKTGWNAYEMGAEEVDYENDDKTCDGIFYGLYPLISVLIVNALFQMSFVEPGNFRGGLTMEKYARLEISVIDKMQTFALFVLSGFAIVKCGMRRQRGSNDQELLLNTMFTGTLFLLMLSEIFQREFLGGRGVVGEEGWEEDLEGGEEEEGGEKKERESVWDGETKHTEKGSKGGTPSGGNLNSLKEGEGEGEGQHGIFSVNPGLI</sequence>
<feature type="transmembrane region" description="Helical" evidence="2">
    <location>
        <begin position="475"/>
        <end position="500"/>
    </location>
</feature>
<evidence type="ECO:0000256" key="1">
    <source>
        <dbReference type="SAM" id="MobiDB-lite"/>
    </source>
</evidence>
<feature type="compositionally biased region" description="Basic and acidic residues" evidence="1">
    <location>
        <begin position="885"/>
        <end position="905"/>
    </location>
</feature>
<feature type="transmembrane region" description="Helical" evidence="2">
    <location>
        <begin position="160"/>
        <end position="179"/>
    </location>
</feature>
<feature type="transmembrane region" description="Helical" evidence="2">
    <location>
        <begin position="260"/>
        <end position="279"/>
    </location>
</feature>